<sequence length="166" mass="18318">MTETVSNEKNSQTTKNIQAEEESTSTPAMTRFLTFVSDGLTFGVNTDQVIEIINDHSIRPLPMVPDYVRGIINLRGQILPIIDMRLRMGKPFLEYTAKTCIIILEIESNIVGIAVDSVAQVLDIDLSKTSPIPIENRQELTNSMISIGDGKVVLLLECEAVINTAL</sequence>
<reference evidence="3" key="1">
    <citation type="submission" date="2020-08" db="EMBL/GenBank/DDBJ databases">
        <title>Genome public.</title>
        <authorList>
            <person name="Liu C."/>
            <person name="Sun Q."/>
        </authorList>
    </citation>
    <scope>NUCLEOTIDE SEQUENCE</scope>
    <source>
        <strain evidence="3">BX12</strain>
    </source>
</reference>
<dbReference type="PANTHER" id="PTHR22617">
    <property type="entry name" value="CHEMOTAXIS SENSOR HISTIDINE KINASE-RELATED"/>
    <property type="match status" value="1"/>
</dbReference>
<dbReference type="Proteomes" id="UP000602647">
    <property type="component" value="Unassembled WGS sequence"/>
</dbReference>
<evidence type="ECO:0000259" key="2">
    <source>
        <dbReference type="PROSITE" id="PS50851"/>
    </source>
</evidence>
<dbReference type="EMBL" id="JACRYT010000001">
    <property type="protein sequence ID" value="MBC6678295.1"/>
    <property type="molecule type" value="Genomic_DNA"/>
</dbReference>
<dbReference type="InterPro" id="IPR039315">
    <property type="entry name" value="CheW"/>
</dbReference>
<dbReference type="AlphaFoldDB" id="A0A923SPE5"/>
<dbReference type="InterPro" id="IPR002545">
    <property type="entry name" value="CheW-lke_dom"/>
</dbReference>
<dbReference type="Gene3D" id="2.30.30.40">
    <property type="entry name" value="SH3 Domains"/>
    <property type="match status" value="1"/>
</dbReference>
<feature type="region of interest" description="Disordered" evidence="1">
    <location>
        <begin position="1"/>
        <end position="25"/>
    </location>
</feature>
<evidence type="ECO:0000256" key="1">
    <source>
        <dbReference type="SAM" id="MobiDB-lite"/>
    </source>
</evidence>
<dbReference type="PROSITE" id="PS50851">
    <property type="entry name" value="CHEW"/>
    <property type="match status" value="1"/>
</dbReference>
<evidence type="ECO:0000313" key="4">
    <source>
        <dbReference type="Proteomes" id="UP000602647"/>
    </source>
</evidence>
<dbReference type="Gene3D" id="2.40.50.180">
    <property type="entry name" value="CheA-289, Domain 4"/>
    <property type="match status" value="1"/>
</dbReference>
<organism evidence="3 4">
    <name type="scientific">Zhenpiania hominis</name>
    <dbReference type="NCBI Taxonomy" id="2763644"/>
    <lineage>
        <taxon>Bacteria</taxon>
        <taxon>Bacillati</taxon>
        <taxon>Bacillota</taxon>
        <taxon>Clostridia</taxon>
        <taxon>Peptostreptococcales</taxon>
        <taxon>Anaerovoracaceae</taxon>
        <taxon>Zhenpiania</taxon>
    </lineage>
</organism>
<name>A0A923SPE5_9FIRM</name>
<dbReference type="GO" id="GO:0006935">
    <property type="term" value="P:chemotaxis"/>
    <property type="evidence" value="ECO:0007669"/>
    <property type="project" value="InterPro"/>
</dbReference>
<dbReference type="SMART" id="SM00260">
    <property type="entry name" value="CheW"/>
    <property type="match status" value="1"/>
</dbReference>
<gene>
    <name evidence="3" type="ORF">H9L42_00425</name>
</gene>
<accession>A0A923SPE5</accession>
<dbReference type="GO" id="GO:0007165">
    <property type="term" value="P:signal transduction"/>
    <property type="evidence" value="ECO:0007669"/>
    <property type="project" value="InterPro"/>
</dbReference>
<comment type="caution">
    <text evidence="3">The sequence shown here is derived from an EMBL/GenBank/DDBJ whole genome shotgun (WGS) entry which is preliminary data.</text>
</comment>
<feature type="compositionally biased region" description="Polar residues" evidence="1">
    <location>
        <begin position="1"/>
        <end position="17"/>
    </location>
</feature>
<proteinExistence type="predicted"/>
<dbReference type="SUPFAM" id="SSF50341">
    <property type="entry name" value="CheW-like"/>
    <property type="match status" value="1"/>
</dbReference>
<dbReference type="GO" id="GO:0005829">
    <property type="term" value="C:cytosol"/>
    <property type="evidence" value="ECO:0007669"/>
    <property type="project" value="TreeGrafter"/>
</dbReference>
<keyword evidence="4" id="KW-1185">Reference proteome</keyword>
<dbReference type="Pfam" id="PF01584">
    <property type="entry name" value="CheW"/>
    <property type="match status" value="1"/>
</dbReference>
<evidence type="ECO:0000313" key="3">
    <source>
        <dbReference type="EMBL" id="MBC6678295.1"/>
    </source>
</evidence>
<dbReference type="RefSeq" id="WP_187301496.1">
    <property type="nucleotide sequence ID" value="NZ_JACRYT010000001.1"/>
</dbReference>
<feature type="domain" description="CheW-like" evidence="2">
    <location>
        <begin position="29"/>
        <end position="166"/>
    </location>
</feature>
<dbReference type="InterPro" id="IPR036061">
    <property type="entry name" value="CheW-like_dom_sf"/>
</dbReference>
<dbReference type="PANTHER" id="PTHR22617:SF23">
    <property type="entry name" value="CHEMOTAXIS PROTEIN CHEW"/>
    <property type="match status" value="1"/>
</dbReference>
<protein>
    <submittedName>
        <fullName evidence="3">Chemotaxis protein CheW</fullName>
    </submittedName>
</protein>